<name>A0ABU9TS42_9GAMM</name>
<keyword evidence="7 8" id="KW-0472">Membrane</keyword>
<keyword evidence="6 8" id="KW-1133">Transmembrane helix</keyword>
<protein>
    <recommendedName>
        <fullName evidence="8">Probable membrane transporter protein</fullName>
    </recommendedName>
</protein>
<dbReference type="EMBL" id="JBBMRA010000007">
    <property type="protein sequence ID" value="MEM5536535.1"/>
    <property type="molecule type" value="Genomic_DNA"/>
</dbReference>
<comment type="similarity">
    <text evidence="2 8">Belongs to the 4-toluene sulfonate uptake permease (TSUP) (TC 2.A.102) family.</text>
</comment>
<keyword evidence="10" id="KW-1185">Reference proteome</keyword>
<evidence type="ECO:0000256" key="7">
    <source>
        <dbReference type="ARBA" id="ARBA00023136"/>
    </source>
</evidence>
<evidence type="ECO:0000313" key="10">
    <source>
        <dbReference type="Proteomes" id="UP001449225"/>
    </source>
</evidence>
<keyword evidence="5 8" id="KW-0812">Transmembrane</keyword>
<organism evidence="9 10">
    <name type="scientific">Neptuniibacter pectenicola</name>
    <dbReference type="NCBI Taxonomy" id="1806669"/>
    <lineage>
        <taxon>Bacteria</taxon>
        <taxon>Pseudomonadati</taxon>
        <taxon>Pseudomonadota</taxon>
        <taxon>Gammaproteobacteria</taxon>
        <taxon>Oceanospirillales</taxon>
        <taxon>Oceanospirillaceae</taxon>
        <taxon>Neptuniibacter</taxon>
    </lineage>
</organism>
<evidence type="ECO:0000256" key="6">
    <source>
        <dbReference type="ARBA" id="ARBA00022989"/>
    </source>
</evidence>
<dbReference type="InterPro" id="IPR052017">
    <property type="entry name" value="TSUP"/>
</dbReference>
<feature type="transmembrane region" description="Helical" evidence="8">
    <location>
        <begin position="223"/>
        <end position="247"/>
    </location>
</feature>
<feature type="transmembrane region" description="Helical" evidence="8">
    <location>
        <begin position="71"/>
        <end position="92"/>
    </location>
</feature>
<evidence type="ECO:0000256" key="8">
    <source>
        <dbReference type="RuleBase" id="RU363041"/>
    </source>
</evidence>
<evidence type="ECO:0000313" key="9">
    <source>
        <dbReference type="EMBL" id="MEM5536535.1"/>
    </source>
</evidence>
<proteinExistence type="inferred from homology"/>
<reference evidence="9 10" key="1">
    <citation type="submission" date="2024-03" db="EMBL/GenBank/DDBJ databases">
        <title>Community enrichment and isolation of bacterial strains for fucoidan degradation.</title>
        <authorList>
            <person name="Sichert A."/>
        </authorList>
    </citation>
    <scope>NUCLEOTIDE SEQUENCE [LARGE SCALE GENOMIC DNA]</scope>
    <source>
        <strain evidence="9 10">AS76</strain>
    </source>
</reference>
<evidence type="ECO:0000256" key="2">
    <source>
        <dbReference type="ARBA" id="ARBA00009142"/>
    </source>
</evidence>
<comment type="caution">
    <text evidence="9">The sequence shown here is derived from an EMBL/GenBank/DDBJ whole genome shotgun (WGS) entry which is preliminary data.</text>
</comment>
<dbReference type="PANTHER" id="PTHR30269">
    <property type="entry name" value="TRANSMEMBRANE PROTEIN YFCA"/>
    <property type="match status" value="1"/>
</dbReference>
<feature type="transmembrane region" description="Helical" evidence="8">
    <location>
        <begin position="167"/>
        <end position="184"/>
    </location>
</feature>
<keyword evidence="4 8" id="KW-1003">Cell membrane</keyword>
<sequence>MFDSLVILLAATIFLASVVRTATGFGFALIAIPILSFFLEPVSAVAITMLFQTASAIPIAFSNLTKKEWNYAMKLLLFSLTGLLPGVAFLIITPPIAVQLIVTLCIFCALFLIAKGVSFNANLSVKQWVTVGFISGFMHGLAGASGPPILAVLHADTTLEKRQKRQIMSVFFLFAGTLALIPMLTQVPRLLLNSKTLTVLCIAMFSGMYIGQKLFNRLSATQFRFCTLVLMLISGLLATGQLIQFIIRLL</sequence>
<keyword evidence="3" id="KW-0813">Transport</keyword>
<gene>
    <name evidence="9" type="ORF">WNY58_09040</name>
</gene>
<dbReference type="RefSeq" id="WP_342854337.1">
    <property type="nucleotide sequence ID" value="NZ_JBBMRA010000007.1"/>
</dbReference>
<evidence type="ECO:0000256" key="1">
    <source>
        <dbReference type="ARBA" id="ARBA00004651"/>
    </source>
</evidence>
<feature type="transmembrane region" description="Helical" evidence="8">
    <location>
        <begin position="190"/>
        <end position="211"/>
    </location>
</feature>
<dbReference type="Proteomes" id="UP001449225">
    <property type="component" value="Unassembled WGS sequence"/>
</dbReference>
<feature type="transmembrane region" description="Helical" evidence="8">
    <location>
        <begin position="98"/>
        <end position="117"/>
    </location>
</feature>
<dbReference type="InterPro" id="IPR002781">
    <property type="entry name" value="TM_pro_TauE-like"/>
</dbReference>
<accession>A0ABU9TS42</accession>
<dbReference type="PANTHER" id="PTHR30269:SF37">
    <property type="entry name" value="MEMBRANE TRANSPORTER PROTEIN"/>
    <property type="match status" value="1"/>
</dbReference>
<evidence type="ECO:0000256" key="5">
    <source>
        <dbReference type="ARBA" id="ARBA00022692"/>
    </source>
</evidence>
<evidence type="ECO:0000256" key="3">
    <source>
        <dbReference type="ARBA" id="ARBA00022448"/>
    </source>
</evidence>
<evidence type="ECO:0000256" key="4">
    <source>
        <dbReference type="ARBA" id="ARBA00022475"/>
    </source>
</evidence>
<dbReference type="Pfam" id="PF01925">
    <property type="entry name" value="TauE"/>
    <property type="match status" value="1"/>
</dbReference>
<comment type="subcellular location">
    <subcellularLocation>
        <location evidence="1 8">Cell membrane</location>
        <topology evidence="1 8">Multi-pass membrane protein</topology>
    </subcellularLocation>
</comment>